<sequence>MRRRKMWSSPTWTGKCTGLEFEPLSLGFGDGNIEHDGLGKADLGLLQEEKIHEGNGVVPNYLVFCGKLLLYSLTMASNKVSLKLLIDTNTEKVLFAEASKEFIDFLFNLLRLPIGTVIRLLTKNGMVGCLGKLYESIENLNDTYLLNPRQGKEVVLKPSVVIPGFLLPASDAKSDNKSVPLKLYMCSKRCSYDVTDTPTTSCPNLHCYGSMNTEVKYIIKGATKETHSGEGGFVKEVVTYMVMDDLVVQPMSTISCITMLNKFNVKDVGSLQEKVVELGMEEGIKLLKASLQSNSALTTTFLKNMET</sequence>
<dbReference type="Pfam" id="PF05056">
    <property type="entry name" value="DUF674"/>
    <property type="match status" value="1"/>
</dbReference>
<evidence type="ECO:0000313" key="1">
    <source>
        <dbReference type="EMBL" id="KAF7811357.1"/>
    </source>
</evidence>
<dbReference type="EMBL" id="JAAIUW010000010">
    <property type="protein sequence ID" value="KAF7811357.1"/>
    <property type="molecule type" value="Genomic_DNA"/>
</dbReference>
<proteinExistence type="predicted"/>
<reference evidence="1" key="1">
    <citation type="submission" date="2020-09" db="EMBL/GenBank/DDBJ databases">
        <title>Genome-Enabled Discovery of Anthraquinone Biosynthesis in Senna tora.</title>
        <authorList>
            <person name="Kang S.-H."/>
            <person name="Pandey R.P."/>
            <person name="Lee C.-M."/>
            <person name="Sim J.-S."/>
            <person name="Jeong J.-T."/>
            <person name="Choi B.-S."/>
            <person name="Jung M."/>
            <person name="Ginzburg D."/>
            <person name="Zhao K."/>
            <person name="Won S.Y."/>
            <person name="Oh T.-J."/>
            <person name="Yu Y."/>
            <person name="Kim N.-H."/>
            <person name="Lee O.R."/>
            <person name="Lee T.-H."/>
            <person name="Bashyal P."/>
            <person name="Kim T.-S."/>
            <person name="Lee W.-H."/>
            <person name="Kawkins C."/>
            <person name="Kim C.-K."/>
            <person name="Kim J.S."/>
            <person name="Ahn B.O."/>
            <person name="Rhee S.Y."/>
            <person name="Sohng J.K."/>
        </authorList>
    </citation>
    <scope>NUCLEOTIDE SEQUENCE</scope>
    <source>
        <tissue evidence="1">Leaf</tissue>
    </source>
</reference>
<name>A0A834W6R9_9FABA</name>
<protein>
    <submittedName>
        <fullName evidence="1">DUF674 family protein</fullName>
    </submittedName>
</protein>
<dbReference type="InterPro" id="IPR007750">
    <property type="entry name" value="DUF674"/>
</dbReference>
<dbReference type="PANTHER" id="PTHR33103:SF19">
    <property type="entry name" value="OS09G0544700 PROTEIN"/>
    <property type="match status" value="1"/>
</dbReference>
<keyword evidence="2" id="KW-1185">Reference proteome</keyword>
<dbReference type="AlphaFoldDB" id="A0A834W6R9"/>
<dbReference type="PANTHER" id="PTHR33103">
    <property type="entry name" value="OS01G0153900 PROTEIN"/>
    <property type="match status" value="1"/>
</dbReference>
<dbReference type="Proteomes" id="UP000634136">
    <property type="component" value="Unassembled WGS sequence"/>
</dbReference>
<comment type="caution">
    <text evidence="1">The sequence shown here is derived from an EMBL/GenBank/DDBJ whole genome shotgun (WGS) entry which is preliminary data.</text>
</comment>
<dbReference type="OrthoDB" id="1165547at2759"/>
<gene>
    <name evidence="1" type="ORF">G2W53_032333</name>
</gene>
<accession>A0A834W6R9</accession>
<organism evidence="1 2">
    <name type="scientific">Senna tora</name>
    <dbReference type="NCBI Taxonomy" id="362788"/>
    <lineage>
        <taxon>Eukaryota</taxon>
        <taxon>Viridiplantae</taxon>
        <taxon>Streptophyta</taxon>
        <taxon>Embryophyta</taxon>
        <taxon>Tracheophyta</taxon>
        <taxon>Spermatophyta</taxon>
        <taxon>Magnoliopsida</taxon>
        <taxon>eudicotyledons</taxon>
        <taxon>Gunneridae</taxon>
        <taxon>Pentapetalae</taxon>
        <taxon>rosids</taxon>
        <taxon>fabids</taxon>
        <taxon>Fabales</taxon>
        <taxon>Fabaceae</taxon>
        <taxon>Caesalpinioideae</taxon>
        <taxon>Cassia clade</taxon>
        <taxon>Senna</taxon>
    </lineage>
</organism>
<evidence type="ECO:0000313" key="2">
    <source>
        <dbReference type="Proteomes" id="UP000634136"/>
    </source>
</evidence>